<name>A0AAC9J0G0_VIRHA</name>
<dbReference type="Proteomes" id="UP000182945">
    <property type="component" value="Chromosome"/>
</dbReference>
<gene>
    <name evidence="2" type="ORF">BME96_08920</name>
</gene>
<feature type="transmembrane region" description="Helical" evidence="1">
    <location>
        <begin position="30"/>
        <end position="48"/>
    </location>
</feature>
<keyword evidence="1" id="KW-0472">Membrane</keyword>
<keyword evidence="1" id="KW-1133">Transmembrane helix</keyword>
<sequence length="177" mass="20505">MSDVILLESKCQGFWECITPDAWVTSLGTLLGALIGALLGAFGAIYATKVQHSKLIDRQNKEKDFEFTKRYNRISFAVNSVIRRINYHINGKMSETFHQSNLNILKVTIEKFDNFPLELITMEKYDSFIKCHSNILDYQALLENKKEGIKEDNEQELLISIRDSLIKEHNYLIEQNK</sequence>
<evidence type="ECO:0000313" key="2">
    <source>
        <dbReference type="EMBL" id="APC48282.1"/>
    </source>
</evidence>
<evidence type="ECO:0000256" key="1">
    <source>
        <dbReference type="SAM" id="Phobius"/>
    </source>
</evidence>
<dbReference type="RefSeq" id="WP_071648906.1">
    <property type="nucleotide sequence ID" value="NZ_CP017962.1"/>
</dbReference>
<reference evidence="2 3" key="1">
    <citation type="submission" date="2016-11" db="EMBL/GenBank/DDBJ databases">
        <title>Complete genome sequencing of Virgibacillus halodenitrificans PDB-F2.</title>
        <authorList>
            <person name="Sun Z."/>
            <person name="Zhou Y."/>
            <person name="Li H."/>
        </authorList>
    </citation>
    <scope>NUCLEOTIDE SEQUENCE [LARGE SCALE GENOMIC DNA]</scope>
    <source>
        <strain evidence="2 3">PDB-F2</strain>
    </source>
</reference>
<keyword evidence="1" id="KW-0812">Transmembrane</keyword>
<dbReference type="AlphaFoldDB" id="A0AAC9J0G0"/>
<organism evidence="2 3">
    <name type="scientific">Virgibacillus halodenitrificans</name>
    <name type="common">Bacillus halodenitrificans</name>
    <dbReference type="NCBI Taxonomy" id="1482"/>
    <lineage>
        <taxon>Bacteria</taxon>
        <taxon>Bacillati</taxon>
        <taxon>Bacillota</taxon>
        <taxon>Bacilli</taxon>
        <taxon>Bacillales</taxon>
        <taxon>Bacillaceae</taxon>
        <taxon>Virgibacillus</taxon>
    </lineage>
</organism>
<proteinExistence type="predicted"/>
<evidence type="ECO:0000313" key="3">
    <source>
        <dbReference type="Proteomes" id="UP000182945"/>
    </source>
</evidence>
<dbReference type="GeneID" id="71514513"/>
<accession>A0AAC9J0G0</accession>
<dbReference type="KEGG" id="vhl:BME96_08920"/>
<protein>
    <submittedName>
        <fullName evidence="2">Uncharacterized protein</fullName>
    </submittedName>
</protein>
<dbReference type="EMBL" id="CP017962">
    <property type="protein sequence ID" value="APC48282.1"/>
    <property type="molecule type" value="Genomic_DNA"/>
</dbReference>